<reference evidence="1" key="1">
    <citation type="submission" date="2023-04" db="EMBL/GenBank/DDBJ databases">
        <authorList>
            <person name="Zhang X."/>
        </authorList>
    </citation>
    <scope>NUCLEOTIDE SEQUENCE</scope>
</reference>
<organism evidence="1">
    <name type="scientific">Bacillus phage SDFMU_Pbc</name>
    <dbReference type="NCBI Taxonomy" id="3076135"/>
    <lineage>
        <taxon>Viruses</taxon>
        <taxon>Duplodnaviria</taxon>
        <taxon>Heunggongvirae</taxon>
        <taxon>Uroviricota</taxon>
        <taxon>Caudoviricetes</taxon>
        <taxon>Herelleviridae</taxon>
        <taxon>Bastillevirinae</taxon>
        <taxon>Agatevirus</taxon>
        <taxon>Agatevirus agate</taxon>
    </lineage>
</organism>
<dbReference type="EMBL" id="OQ884030">
    <property type="protein sequence ID" value="WNO29761.1"/>
    <property type="molecule type" value="Genomic_DNA"/>
</dbReference>
<evidence type="ECO:0000313" key="1">
    <source>
        <dbReference type="EMBL" id="WNO29761.1"/>
    </source>
</evidence>
<name>A0AA96R162_9CAUD</name>
<proteinExistence type="predicted"/>
<protein>
    <submittedName>
        <fullName evidence="1">Uncharacterized protein</fullName>
    </submittedName>
</protein>
<sequence length="85" mass="9948">MSKWAEIRSDYIEQDGSFLILHIDAWETGQDDEEGKVIATIIGAVIDEEKEYTTIWIDKDAMYDPRVKEEIEQARRTLEDELDNL</sequence>
<accession>A0AA96R162</accession>